<dbReference type="VEuPathDB" id="FungiDB:MELLADRAFT_70711"/>
<dbReference type="GeneID" id="18931613"/>
<sequence length="156" mass="18473">MSDEEEIQNTRRTRIHLWNHKLKKMGDSLGFLAYKIRIDPEFESQIEMQCEVEISLKFNARSQSSTKSIQVFERDVKFKIEREFESIAVSFASIRIILRFSFTNFCQQRTGKELYSSNVEDQQVAAFSHACLSCEDSLFMPPQNRNRNRNRNRNHL</sequence>
<dbReference type="RefSeq" id="XP_007404478.1">
    <property type="nucleotide sequence ID" value="XM_007404416.1"/>
</dbReference>
<dbReference type="Proteomes" id="UP000001072">
    <property type="component" value="Unassembled WGS sequence"/>
</dbReference>
<evidence type="ECO:0000313" key="2">
    <source>
        <dbReference type="Proteomes" id="UP000001072"/>
    </source>
</evidence>
<dbReference type="AlphaFoldDB" id="F4R5V2"/>
<dbReference type="KEGG" id="mlr:MELLADRAFT_70711"/>
<reference evidence="2" key="1">
    <citation type="journal article" date="2011" name="Proc. Natl. Acad. Sci. U.S.A.">
        <title>Obligate biotrophy features unraveled by the genomic analysis of rust fungi.</title>
        <authorList>
            <person name="Duplessis S."/>
            <person name="Cuomo C.A."/>
            <person name="Lin Y.-C."/>
            <person name="Aerts A."/>
            <person name="Tisserant E."/>
            <person name="Veneault-Fourrey C."/>
            <person name="Joly D.L."/>
            <person name="Hacquard S."/>
            <person name="Amselem J."/>
            <person name="Cantarel B.L."/>
            <person name="Chiu R."/>
            <person name="Coutinho P.M."/>
            <person name="Feau N."/>
            <person name="Field M."/>
            <person name="Frey P."/>
            <person name="Gelhaye E."/>
            <person name="Goldberg J."/>
            <person name="Grabherr M.G."/>
            <person name="Kodira C.D."/>
            <person name="Kohler A."/>
            <person name="Kuees U."/>
            <person name="Lindquist E.A."/>
            <person name="Lucas S.M."/>
            <person name="Mago R."/>
            <person name="Mauceli E."/>
            <person name="Morin E."/>
            <person name="Murat C."/>
            <person name="Pangilinan J.L."/>
            <person name="Park R."/>
            <person name="Pearson M."/>
            <person name="Quesneville H."/>
            <person name="Rouhier N."/>
            <person name="Sakthikumar S."/>
            <person name="Salamov A.A."/>
            <person name="Schmutz J."/>
            <person name="Selles B."/>
            <person name="Shapiro H."/>
            <person name="Tanguay P."/>
            <person name="Tuskan G.A."/>
            <person name="Henrissat B."/>
            <person name="Van de Peer Y."/>
            <person name="Rouze P."/>
            <person name="Ellis J.G."/>
            <person name="Dodds P.N."/>
            <person name="Schein J.E."/>
            <person name="Zhong S."/>
            <person name="Hamelin R.C."/>
            <person name="Grigoriev I.V."/>
            <person name="Szabo L.J."/>
            <person name="Martin F."/>
        </authorList>
    </citation>
    <scope>NUCLEOTIDE SEQUENCE [LARGE SCALE GENOMIC DNA]</scope>
    <source>
        <strain evidence="2">98AG31 / pathotype 3-4-7</strain>
    </source>
</reference>
<keyword evidence="2" id="KW-1185">Reference proteome</keyword>
<dbReference type="EMBL" id="GL883091">
    <property type="protein sequence ID" value="EGG12103.1"/>
    <property type="molecule type" value="Genomic_DNA"/>
</dbReference>
<dbReference type="InParanoid" id="F4R5V2"/>
<name>F4R5V2_MELLP</name>
<gene>
    <name evidence="1" type="ORF">MELLADRAFT_70711</name>
</gene>
<accession>F4R5V2</accession>
<organism evidence="2">
    <name type="scientific">Melampsora larici-populina (strain 98AG31 / pathotype 3-4-7)</name>
    <name type="common">Poplar leaf rust fungus</name>
    <dbReference type="NCBI Taxonomy" id="747676"/>
    <lineage>
        <taxon>Eukaryota</taxon>
        <taxon>Fungi</taxon>
        <taxon>Dikarya</taxon>
        <taxon>Basidiomycota</taxon>
        <taxon>Pucciniomycotina</taxon>
        <taxon>Pucciniomycetes</taxon>
        <taxon>Pucciniales</taxon>
        <taxon>Melampsoraceae</taxon>
        <taxon>Melampsora</taxon>
    </lineage>
</organism>
<protein>
    <submittedName>
        <fullName evidence="1">Uncharacterized protein</fullName>
    </submittedName>
</protein>
<proteinExistence type="predicted"/>
<dbReference type="HOGENOM" id="CLU_1687011_0_0_1"/>
<evidence type="ECO:0000313" key="1">
    <source>
        <dbReference type="EMBL" id="EGG12103.1"/>
    </source>
</evidence>